<gene>
    <name evidence="1" type="ORF">EKI59_04080</name>
</gene>
<dbReference type="RefSeq" id="WP_144772796.1">
    <property type="nucleotide sequence ID" value="NZ_RXIR01000006.1"/>
</dbReference>
<accession>A0A6C1TZ51</accession>
<comment type="caution">
    <text evidence="1">The sequence shown here is derived from an EMBL/GenBank/DDBJ whole genome shotgun (WGS) entry which is preliminary data.</text>
</comment>
<evidence type="ECO:0000313" key="1">
    <source>
        <dbReference type="EMBL" id="TVS29240.1"/>
    </source>
</evidence>
<proteinExistence type="predicted"/>
<organism evidence="1 2">
    <name type="scientific">Corynebacterium sanguinis</name>
    <dbReference type="NCBI Taxonomy" id="2594913"/>
    <lineage>
        <taxon>Bacteria</taxon>
        <taxon>Bacillati</taxon>
        <taxon>Actinomycetota</taxon>
        <taxon>Actinomycetes</taxon>
        <taxon>Mycobacteriales</taxon>
        <taxon>Corynebacteriaceae</taxon>
        <taxon>Corynebacterium</taxon>
    </lineage>
</organism>
<evidence type="ECO:0000313" key="2">
    <source>
        <dbReference type="Proteomes" id="UP000336646"/>
    </source>
</evidence>
<sequence length="606" mass="66935">MSPRHSQVRINHRAYTTFPHWFGPESAPLFACLDVPERPATTAVIVVAPLGEEKLTTHRGLRYFGAELARDSCAVLRLDLPGTGNSFGPSREMPTWPQWEHSLTVAARHLLELGADELIVVGVKMASFLIESWYASVDTDLAQAVTGIVHWEPPLSGKRWLREQQVKFAITAGPIDEDMTTSALDFRLLEEMVPTLQGLEWKSAPLKPGAQRRVALQARSRHSAQSPLLAASTQLPLTESSPFFSPPSLIHHVPASDVDALVATIRALRSPADSRSGSGVAPEALADLRTAAHFELGGERIVETISLATPRNLLTFTTRSAERASEALVIFESTALEPSWGPAYLWVAYARHNAGDGISFVRHDTDNCGESGEVEPDDIAILYSSQSRADAIAVAEEVAHALPYRPQTDAPGERDVTLVGMCSGAWKAAEAAIELQARSVVLINLTQWSRRQRPVDKRLVRAHGLDPRTGKLIAQDQRALRSVRRDQWKRHLGGVGRRLPLFIWSLGATLGLIQFSGPMLRDLTRRGVDVKVLFSPVDFEHFNRHRGPELLRAKRSVARRTHLRRLEVPFGDHSLHRADSRRETAEVLDSTLAKIRESYCTTEAGA</sequence>
<dbReference type="InterPro" id="IPR029058">
    <property type="entry name" value="AB_hydrolase_fold"/>
</dbReference>
<evidence type="ECO:0008006" key="3">
    <source>
        <dbReference type="Google" id="ProtNLM"/>
    </source>
</evidence>
<reference evidence="1 2" key="1">
    <citation type="submission" date="2018-12" db="EMBL/GenBank/DDBJ databases">
        <title>Corynebacterium sanguinis sp. nov., a clinically-associated and environmental corynebacterium.</title>
        <authorList>
            <person name="Gonzales-Siles L."/>
            <person name="Jaen-Luchoro D."/>
            <person name="Cardew S."/>
            <person name="Inganas E."/>
            <person name="Ohlen M."/>
            <person name="Jensie-Markopolous S."/>
            <person name="Pinyeiro-Iglesias B."/>
            <person name="Molin K."/>
            <person name="Skovbjerg S."/>
            <person name="Svensson-Stadler L."/>
            <person name="Funke G."/>
            <person name="Moore E.R.B."/>
        </authorList>
    </citation>
    <scope>NUCLEOTIDE SEQUENCE [LARGE SCALE GENOMIC DNA]</scope>
    <source>
        <strain evidence="1 2">58734</strain>
    </source>
</reference>
<dbReference type="Proteomes" id="UP000336646">
    <property type="component" value="Unassembled WGS sequence"/>
</dbReference>
<dbReference type="SUPFAM" id="SSF53474">
    <property type="entry name" value="alpha/beta-Hydrolases"/>
    <property type="match status" value="2"/>
</dbReference>
<dbReference type="OrthoDB" id="249225at2"/>
<dbReference type="Gene3D" id="3.40.50.1820">
    <property type="entry name" value="alpha/beta hydrolase"/>
    <property type="match status" value="2"/>
</dbReference>
<name>A0A6C1TZ51_9CORY</name>
<dbReference type="EMBL" id="RXIR01000006">
    <property type="protein sequence ID" value="TVS29240.1"/>
    <property type="molecule type" value="Genomic_DNA"/>
</dbReference>
<protein>
    <recommendedName>
        <fullName evidence="3">Alpha/beta hydrolase</fullName>
    </recommendedName>
</protein>
<dbReference type="AlphaFoldDB" id="A0A6C1TZ51"/>